<dbReference type="AlphaFoldDB" id="A0A3P1S2Y3"/>
<dbReference type="GO" id="GO:0030420">
    <property type="term" value="P:establishment of competence for transformation"/>
    <property type="evidence" value="ECO:0007669"/>
    <property type="project" value="UniProtKB-KW"/>
</dbReference>
<reference evidence="4 5" key="1">
    <citation type="submission" date="2018-11" db="EMBL/GenBank/DDBJ databases">
        <title>Genomes From Bacteria Associated with the Canine Oral Cavity: a Test Case for Automated Genome-Based Taxonomic Assignment.</title>
        <authorList>
            <person name="Coil D.A."/>
            <person name="Jospin G."/>
            <person name="Darling A.E."/>
            <person name="Wallis C."/>
            <person name="Davis I.J."/>
            <person name="Harris S."/>
            <person name="Eisen J.A."/>
            <person name="Holcombe L.J."/>
            <person name="O'Flynn C."/>
        </authorList>
    </citation>
    <scope>NUCLEOTIDE SEQUENCE [LARGE SCALE GENOMIC DNA]</scope>
    <source>
        <strain evidence="4 5">OH953</strain>
    </source>
</reference>
<dbReference type="Gene3D" id="3.30.700.10">
    <property type="entry name" value="Glycoprotein, Type 4 Pilin"/>
    <property type="match status" value="1"/>
</dbReference>
<evidence type="ECO:0000256" key="1">
    <source>
        <dbReference type="ARBA" id="ARBA00004241"/>
    </source>
</evidence>
<dbReference type="InterPro" id="IPR012902">
    <property type="entry name" value="N_methyl_site"/>
</dbReference>
<organism evidence="4 5">
    <name type="scientific">Streptococcus sanguinis</name>
    <dbReference type="NCBI Taxonomy" id="1305"/>
    <lineage>
        <taxon>Bacteria</taxon>
        <taxon>Bacillati</taxon>
        <taxon>Bacillota</taxon>
        <taxon>Bacilli</taxon>
        <taxon>Lactobacillales</taxon>
        <taxon>Streptococcaceae</taxon>
        <taxon>Streptococcus</taxon>
    </lineage>
</organism>
<feature type="transmembrane region" description="Helical" evidence="3">
    <location>
        <begin position="21"/>
        <end position="43"/>
    </location>
</feature>
<evidence type="ECO:0000313" key="5">
    <source>
        <dbReference type="Proteomes" id="UP000277597"/>
    </source>
</evidence>
<evidence type="ECO:0000313" key="4">
    <source>
        <dbReference type="EMBL" id="RRC91190.1"/>
    </source>
</evidence>
<keyword evidence="2" id="KW-0178">Competence</keyword>
<keyword evidence="3" id="KW-0472">Membrane</keyword>
<accession>A0A3P1S2Y3</accession>
<keyword evidence="3" id="KW-0812">Transmembrane</keyword>
<comment type="subcellular location">
    <subcellularLocation>
        <location evidence="1">Cell surface</location>
    </subcellularLocation>
</comment>
<proteinExistence type="predicted"/>
<dbReference type="SUPFAM" id="SSF54523">
    <property type="entry name" value="Pili subunits"/>
    <property type="match status" value="1"/>
</dbReference>
<dbReference type="NCBIfam" id="TIGR02532">
    <property type="entry name" value="IV_pilin_GFxxxE"/>
    <property type="match status" value="1"/>
</dbReference>
<gene>
    <name evidence="4" type="ORF">EII39_09550</name>
</gene>
<comment type="caution">
    <text evidence="4">The sequence shown here is derived from an EMBL/GenBank/DDBJ whole genome shotgun (WGS) entry which is preliminary data.</text>
</comment>
<dbReference type="Proteomes" id="UP000277597">
    <property type="component" value="Unassembled WGS sequence"/>
</dbReference>
<dbReference type="GO" id="GO:0009986">
    <property type="term" value="C:cell surface"/>
    <property type="evidence" value="ECO:0007669"/>
    <property type="project" value="UniProtKB-SubCell"/>
</dbReference>
<name>A0A3P1S2Y3_STRSA</name>
<dbReference type="PANTHER" id="PTHR30093">
    <property type="entry name" value="GENERAL SECRETION PATHWAY PROTEIN G"/>
    <property type="match status" value="1"/>
</dbReference>
<sequence>MLKKLKKFRQDLKKKGKGFTLVELIVVIIIIAVLAAVAIPSLVSFQDTARKARIQSEHRQLVQAVQTYIGSQVDPETADVPDIDALKPYIAKESQGSGELSKTLAADNGKIAHEVNKTSHKLISTYTPASGGKPITWEFDWRSNSAS</sequence>
<evidence type="ECO:0000256" key="3">
    <source>
        <dbReference type="SAM" id="Phobius"/>
    </source>
</evidence>
<dbReference type="Pfam" id="PF07963">
    <property type="entry name" value="N_methyl"/>
    <property type="match status" value="1"/>
</dbReference>
<dbReference type="RefSeq" id="WP_011837687.1">
    <property type="nucleotide sequence ID" value="NZ_CP071435.1"/>
</dbReference>
<dbReference type="PROSITE" id="PS00409">
    <property type="entry name" value="PROKAR_NTER_METHYL"/>
    <property type="match status" value="1"/>
</dbReference>
<dbReference type="InterPro" id="IPR045584">
    <property type="entry name" value="Pilin-like"/>
</dbReference>
<keyword evidence="3" id="KW-1133">Transmembrane helix</keyword>
<evidence type="ECO:0000256" key="2">
    <source>
        <dbReference type="ARBA" id="ARBA00023287"/>
    </source>
</evidence>
<dbReference type="EMBL" id="RQZI01000011">
    <property type="protein sequence ID" value="RRC91190.1"/>
    <property type="molecule type" value="Genomic_DNA"/>
</dbReference>
<protein>
    <submittedName>
        <fullName evidence="4">Prepilin-type N-terminal cleavage/methylation domain-containing protein</fullName>
    </submittedName>
</protein>